<name>A0A2B4RG59_STYPI</name>
<dbReference type="Pfam" id="PF09588">
    <property type="entry name" value="YqaJ"/>
    <property type="match status" value="1"/>
</dbReference>
<dbReference type="Proteomes" id="UP000225706">
    <property type="component" value="Unassembled WGS sequence"/>
</dbReference>
<feature type="domain" description="YqaJ viral recombinase" evidence="1">
    <location>
        <begin position="557"/>
        <end position="654"/>
    </location>
</feature>
<evidence type="ECO:0000313" key="3">
    <source>
        <dbReference type="Proteomes" id="UP000225706"/>
    </source>
</evidence>
<evidence type="ECO:0000259" key="1">
    <source>
        <dbReference type="Pfam" id="PF09588"/>
    </source>
</evidence>
<protein>
    <recommendedName>
        <fullName evidence="1">YqaJ viral recombinase domain-containing protein</fullName>
    </recommendedName>
</protein>
<dbReference type="Gene3D" id="3.90.320.10">
    <property type="match status" value="1"/>
</dbReference>
<dbReference type="GO" id="GO:0006281">
    <property type="term" value="P:DNA repair"/>
    <property type="evidence" value="ECO:0007669"/>
    <property type="project" value="UniProtKB-ARBA"/>
</dbReference>
<comment type="caution">
    <text evidence="2">The sequence shown here is derived from an EMBL/GenBank/DDBJ whole genome shotgun (WGS) entry which is preliminary data.</text>
</comment>
<keyword evidence="3" id="KW-1185">Reference proteome</keyword>
<gene>
    <name evidence="2" type="ORF">AWC38_SpisGene19584</name>
</gene>
<dbReference type="OrthoDB" id="5955128at2759"/>
<dbReference type="InterPro" id="IPR019080">
    <property type="entry name" value="YqaJ_viral_recombinase"/>
</dbReference>
<organism evidence="2 3">
    <name type="scientific">Stylophora pistillata</name>
    <name type="common">Smooth cauliflower coral</name>
    <dbReference type="NCBI Taxonomy" id="50429"/>
    <lineage>
        <taxon>Eukaryota</taxon>
        <taxon>Metazoa</taxon>
        <taxon>Cnidaria</taxon>
        <taxon>Anthozoa</taxon>
        <taxon>Hexacorallia</taxon>
        <taxon>Scleractinia</taxon>
        <taxon>Astrocoeniina</taxon>
        <taxon>Pocilloporidae</taxon>
        <taxon>Stylophora</taxon>
    </lineage>
</organism>
<accession>A0A2B4RG59</accession>
<dbReference type="PANTHER" id="PTHR47526:SF3">
    <property type="entry name" value="PHD-TYPE DOMAIN-CONTAINING PROTEIN"/>
    <property type="match status" value="1"/>
</dbReference>
<evidence type="ECO:0000313" key="2">
    <source>
        <dbReference type="EMBL" id="PFX16156.1"/>
    </source>
</evidence>
<dbReference type="AlphaFoldDB" id="A0A2B4RG59"/>
<dbReference type="InterPro" id="IPR011604">
    <property type="entry name" value="PDDEXK-like_dom_sf"/>
</dbReference>
<dbReference type="InterPro" id="IPR011335">
    <property type="entry name" value="Restrct_endonuc-II-like"/>
</dbReference>
<reference evidence="3" key="1">
    <citation type="journal article" date="2017" name="bioRxiv">
        <title>Comparative analysis of the genomes of Stylophora pistillata and Acropora digitifera provides evidence for extensive differences between species of corals.</title>
        <authorList>
            <person name="Voolstra C.R."/>
            <person name="Li Y."/>
            <person name="Liew Y.J."/>
            <person name="Baumgarten S."/>
            <person name="Zoccola D."/>
            <person name="Flot J.-F."/>
            <person name="Tambutte S."/>
            <person name="Allemand D."/>
            <person name="Aranda M."/>
        </authorList>
    </citation>
    <scope>NUCLEOTIDE SEQUENCE [LARGE SCALE GENOMIC DNA]</scope>
</reference>
<dbReference type="PANTHER" id="PTHR47526">
    <property type="entry name" value="ATP-DEPENDENT DNA HELICASE"/>
    <property type="match status" value="1"/>
</dbReference>
<sequence length="676" mass="76376">MGSNFDEAVKTWKCELEKNHLINEALEQVAEYVDAKDKEQIPVGCQTTDCLKRTIVKHIPHEFSNEMKRKSVQVPLSTLFKNENLNDKMIEILEHVHSNYVPTKMILYDILYKPLSATDHGTMCSNMNITNNVNAKTNNVLHNFNRPFAARGYVLGNPIATPCWTASVPVNKSAIEETKVYSIKKIFARNEDRKCSNKDILITDDQETQDISRLPALTFEDVVKYSKDRSGCSNTAKACKFMAEPGYLHDIKVIYNGDTSIIGCKCCRSMRKSEPPHKLEVTIKLTGDNSLAGRCSCVAGIGGFSHHVVGLLYYVAVLKQLGQKSIPDELTCTLMKQRWSLPPGKKIEPTQIQDVLVKKPQMGAVYSKYIKSTIYSPATMYGTLTKETFDGLEPQPLFANIVPSVNELSSVSFVPWKFGDVPKGVWKRRKTSFETISTLTNSSTLKEKLRQGLKQVCPDAAALQFLPSSSRLDIPEASVAEYVSCDANVEHYETVYPMYIYTMKEYADVFKSEKNISKDFCCNDEIVEEFNDFLNVDQTQCDTICAKTVQQGGSQFWIDQRTGRITASSFYKICHYKDTTDKTNTIKLLMNYCPMENVPEALEWGQLKEISAAKLYFKNINHKHCDLLLKESGLVVNPLWPFLGASPDELLFHSNFCSSQVCPRKHDRCFDMGLSL</sequence>
<dbReference type="EMBL" id="LSMT01000570">
    <property type="protein sequence ID" value="PFX16156.1"/>
    <property type="molecule type" value="Genomic_DNA"/>
</dbReference>
<proteinExistence type="predicted"/>
<dbReference type="SUPFAM" id="SSF52980">
    <property type="entry name" value="Restriction endonuclease-like"/>
    <property type="match status" value="1"/>
</dbReference>